<accession>A0A7D9IT93</accession>
<evidence type="ECO:0000256" key="1">
    <source>
        <dbReference type="SAM" id="MobiDB-lite"/>
    </source>
</evidence>
<name>A0A7D9IT93_PARCT</name>
<comment type="caution">
    <text evidence="2">The sequence shown here is derived from an EMBL/GenBank/DDBJ whole genome shotgun (WGS) entry which is preliminary data.</text>
</comment>
<dbReference type="AlphaFoldDB" id="A0A7D9IT93"/>
<dbReference type="EMBL" id="CACRXK020007696">
    <property type="protein sequence ID" value="CAB4012957.1"/>
    <property type="molecule type" value="Genomic_DNA"/>
</dbReference>
<gene>
    <name evidence="2" type="ORF">PACLA_8A023749</name>
</gene>
<keyword evidence="3" id="KW-1185">Reference proteome</keyword>
<proteinExistence type="predicted"/>
<reference evidence="2" key="1">
    <citation type="submission" date="2020-04" db="EMBL/GenBank/DDBJ databases">
        <authorList>
            <person name="Alioto T."/>
            <person name="Alioto T."/>
            <person name="Gomez Garrido J."/>
        </authorList>
    </citation>
    <scope>NUCLEOTIDE SEQUENCE</scope>
    <source>
        <strain evidence="2">A484AB</strain>
    </source>
</reference>
<evidence type="ECO:0000313" key="2">
    <source>
        <dbReference type="EMBL" id="CAB4012957.1"/>
    </source>
</evidence>
<feature type="compositionally biased region" description="Basic and acidic residues" evidence="1">
    <location>
        <begin position="199"/>
        <end position="212"/>
    </location>
</feature>
<protein>
    <submittedName>
        <fullName evidence="2">Uncharacterized protein</fullName>
    </submittedName>
</protein>
<feature type="region of interest" description="Disordered" evidence="1">
    <location>
        <begin position="187"/>
        <end position="216"/>
    </location>
</feature>
<dbReference type="Proteomes" id="UP001152795">
    <property type="component" value="Unassembled WGS sequence"/>
</dbReference>
<evidence type="ECO:0000313" key="3">
    <source>
        <dbReference type="Proteomes" id="UP001152795"/>
    </source>
</evidence>
<organism evidence="2 3">
    <name type="scientific">Paramuricea clavata</name>
    <name type="common">Red gorgonian</name>
    <name type="synonym">Violescent sea-whip</name>
    <dbReference type="NCBI Taxonomy" id="317549"/>
    <lineage>
        <taxon>Eukaryota</taxon>
        <taxon>Metazoa</taxon>
        <taxon>Cnidaria</taxon>
        <taxon>Anthozoa</taxon>
        <taxon>Octocorallia</taxon>
        <taxon>Malacalcyonacea</taxon>
        <taxon>Plexauridae</taxon>
        <taxon>Paramuricea</taxon>
    </lineage>
</organism>
<sequence length="258" mass="28732">MFLVPKSLKQKYSVLNPDYCLLNRKSFMLGIEVVLHLQIKVSSKSINFNGKRKLLLKPNAVPTINKALDAAKSDKPSETKKRQTGILSRRKEVDHLIFQAKISVEATNATEIEEATSGTETCEQEVTCNVARPSNAIHVQTLPVEYSGRSQGTQTKESTKTKVTKGTQTYITSDLLSNYLSKHKMVSTGSQTDPVNMVMDKDENTNSDESGKASEGVSITQAHWKLAEVLRIQTYSNQKMNQTLKKVLMKKVVLKTVV</sequence>